<comment type="catalytic activity">
    <reaction evidence="9">
        <text>L-glutamine + H2O = L-glutamate + NH4(+)</text>
        <dbReference type="Rhea" id="RHEA:15889"/>
        <dbReference type="ChEBI" id="CHEBI:15377"/>
        <dbReference type="ChEBI" id="CHEBI:28938"/>
        <dbReference type="ChEBI" id="CHEBI:29985"/>
        <dbReference type="ChEBI" id="CHEBI:58359"/>
        <dbReference type="EC" id="3.5.1.2"/>
    </reaction>
</comment>
<dbReference type="AlphaFoldDB" id="A0AAU8C8C3"/>
<feature type="active site" evidence="10">
    <location>
        <position position="197"/>
    </location>
</feature>
<evidence type="ECO:0000256" key="8">
    <source>
        <dbReference type="ARBA" id="ARBA00047838"/>
    </source>
</evidence>
<protein>
    <submittedName>
        <fullName evidence="12">Imidazole glycerol phosphate synthase subunit HisH</fullName>
        <ecNumber evidence="12">4.3.2.10</ecNumber>
    </submittedName>
</protein>
<dbReference type="GO" id="GO:0000107">
    <property type="term" value="F:imidazoleglycerol-phosphate synthase activity"/>
    <property type="evidence" value="ECO:0007669"/>
    <property type="project" value="TreeGrafter"/>
</dbReference>
<dbReference type="Pfam" id="PF00117">
    <property type="entry name" value="GATase"/>
    <property type="match status" value="1"/>
</dbReference>
<keyword evidence="7 12" id="KW-0456">Lyase</keyword>
<comment type="catalytic activity">
    <reaction evidence="8">
        <text>5-[(5-phospho-1-deoxy-D-ribulos-1-ylimino)methylamino]-1-(5-phospho-beta-D-ribosyl)imidazole-4-carboxamide + L-glutamine = D-erythro-1-(imidazol-4-yl)glycerol 3-phosphate + 5-amino-1-(5-phospho-beta-D-ribosyl)imidazole-4-carboxamide + L-glutamate + H(+)</text>
        <dbReference type="Rhea" id="RHEA:24793"/>
        <dbReference type="ChEBI" id="CHEBI:15378"/>
        <dbReference type="ChEBI" id="CHEBI:29985"/>
        <dbReference type="ChEBI" id="CHEBI:58278"/>
        <dbReference type="ChEBI" id="CHEBI:58359"/>
        <dbReference type="ChEBI" id="CHEBI:58475"/>
        <dbReference type="ChEBI" id="CHEBI:58525"/>
        <dbReference type="EC" id="4.3.2.10"/>
    </reaction>
</comment>
<dbReference type="EC" id="4.3.2.10" evidence="12"/>
<organism evidence="12">
    <name type="scientific">Sulfitobacter sp. TCYB15</name>
    <dbReference type="NCBI Taxonomy" id="3229275"/>
    <lineage>
        <taxon>Bacteria</taxon>
        <taxon>Pseudomonadati</taxon>
        <taxon>Pseudomonadota</taxon>
        <taxon>Alphaproteobacteria</taxon>
        <taxon>Rhodobacterales</taxon>
        <taxon>Roseobacteraceae</taxon>
        <taxon>Sulfitobacter</taxon>
    </lineage>
</organism>
<name>A0AAU8C8C3_9RHOB</name>
<comment type="pathway">
    <text evidence="1">Amino-acid biosynthesis; L-histidine biosynthesis; L-histidine from 5-phospho-alpha-D-ribose 1-diphosphate: step 5/9.</text>
</comment>
<dbReference type="InterPro" id="IPR017926">
    <property type="entry name" value="GATASE"/>
</dbReference>
<evidence type="ECO:0000256" key="1">
    <source>
        <dbReference type="ARBA" id="ARBA00005091"/>
    </source>
</evidence>
<feature type="active site" evidence="10">
    <location>
        <position position="199"/>
    </location>
</feature>
<evidence type="ECO:0000256" key="9">
    <source>
        <dbReference type="ARBA" id="ARBA00049534"/>
    </source>
</evidence>
<dbReference type="KEGG" id="suly:ABM428_17405"/>
<dbReference type="InterPro" id="IPR010139">
    <property type="entry name" value="Imidazole-glycPsynth_HisH"/>
</dbReference>
<evidence type="ECO:0000259" key="11">
    <source>
        <dbReference type="Pfam" id="PF00117"/>
    </source>
</evidence>
<dbReference type="PIRSF" id="PIRSF000495">
    <property type="entry name" value="Amidotransf_hisH"/>
    <property type="match status" value="1"/>
</dbReference>
<keyword evidence="12" id="KW-0614">Plasmid</keyword>
<keyword evidence="5" id="KW-0315">Glutamine amidotransferase</keyword>
<accession>A0AAU8C8C3</accession>
<reference evidence="12" key="2">
    <citation type="submission" date="2024-06" db="EMBL/GenBank/DDBJ databases">
        <authorList>
            <person name="Deng Y."/>
        </authorList>
    </citation>
    <scope>NUCLEOTIDE SEQUENCE</scope>
    <source>
        <strain evidence="12">TCYB15</strain>
        <plasmid evidence="12">pZYJ04</plasmid>
    </source>
</reference>
<dbReference type="PANTHER" id="PTHR42701:SF1">
    <property type="entry name" value="IMIDAZOLE GLYCEROL PHOSPHATE SYNTHASE SUBUNIT HISH"/>
    <property type="match status" value="1"/>
</dbReference>
<keyword evidence="6" id="KW-0368">Histidine biosynthesis</keyword>
<evidence type="ECO:0000256" key="6">
    <source>
        <dbReference type="ARBA" id="ARBA00023102"/>
    </source>
</evidence>
<dbReference type="PANTHER" id="PTHR42701">
    <property type="entry name" value="IMIDAZOLE GLYCEROL PHOSPHATE SYNTHASE SUBUNIT HISH"/>
    <property type="match status" value="1"/>
</dbReference>
<evidence type="ECO:0000256" key="4">
    <source>
        <dbReference type="ARBA" id="ARBA00022801"/>
    </source>
</evidence>
<reference evidence="12" key="1">
    <citation type="journal article" date="2020" name="Int. J. Syst. Evol. Microbiol.">
        <title>Notification of changes in taxonomic opinion previously published outside the IJSEM.</title>
        <authorList>
            <person name="Oren A."/>
            <person name="Garrity G."/>
        </authorList>
    </citation>
    <scope>NUCLEOTIDE SEQUENCE</scope>
    <source>
        <strain evidence="12">TCYB15</strain>
    </source>
</reference>
<dbReference type="RefSeq" id="WP_353628709.1">
    <property type="nucleotide sequence ID" value="NZ_CP159197.1"/>
</dbReference>
<dbReference type="GO" id="GO:0016829">
    <property type="term" value="F:lyase activity"/>
    <property type="evidence" value="ECO:0007669"/>
    <property type="project" value="UniProtKB-KW"/>
</dbReference>
<evidence type="ECO:0000256" key="2">
    <source>
        <dbReference type="ARBA" id="ARBA00011152"/>
    </source>
</evidence>
<feature type="active site" description="Nucleophile" evidence="10">
    <location>
        <position position="83"/>
    </location>
</feature>
<dbReference type="SUPFAM" id="SSF52317">
    <property type="entry name" value="Class I glutamine amidotransferase-like"/>
    <property type="match status" value="1"/>
</dbReference>
<comment type="subunit">
    <text evidence="2">Heterodimer of HisH and HisF.</text>
</comment>
<gene>
    <name evidence="12" type="primary">hisH</name>
    <name evidence="12" type="ORF">ABM428_17405</name>
</gene>
<geneLocation type="plasmid" evidence="12">
    <name>pZYJ04</name>
</geneLocation>
<keyword evidence="4" id="KW-0378">Hydrolase</keyword>
<evidence type="ECO:0000256" key="3">
    <source>
        <dbReference type="ARBA" id="ARBA00022605"/>
    </source>
</evidence>
<evidence type="ECO:0000256" key="10">
    <source>
        <dbReference type="PIRSR" id="PIRSR000495-1"/>
    </source>
</evidence>
<sequence>MSRIEVAIVDYGIGNLKSVANAVEHLGAVPRVSSDTAVLDACDRLILPGVGAFPHGIAELTAHGLRDFLGTYVASGRRCLGICLGMQLLHTCSMEFTKTEGLDLLDGTVDHLTRYATDPNRVYRMPNVGWLPLESVTDTGDLAGRMLSGVTPDDTVYFIHSYGVPAAAPDVAAVSRCDDLRFASVVARDNLVGTQFHPEKSRETGLGMLKSFIF</sequence>
<feature type="domain" description="Glutamine amidotransferase" evidence="11">
    <location>
        <begin position="8"/>
        <end position="212"/>
    </location>
</feature>
<dbReference type="GO" id="GO:0004359">
    <property type="term" value="F:glutaminase activity"/>
    <property type="evidence" value="ECO:0007669"/>
    <property type="project" value="UniProtKB-EC"/>
</dbReference>
<dbReference type="NCBIfam" id="TIGR01855">
    <property type="entry name" value="IMP_synth_hisH"/>
    <property type="match status" value="1"/>
</dbReference>
<evidence type="ECO:0000313" key="12">
    <source>
        <dbReference type="EMBL" id="XCF12300.1"/>
    </source>
</evidence>
<dbReference type="Gene3D" id="3.40.50.880">
    <property type="match status" value="1"/>
</dbReference>
<dbReference type="InterPro" id="IPR029062">
    <property type="entry name" value="Class_I_gatase-like"/>
</dbReference>
<dbReference type="PROSITE" id="PS51273">
    <property type="entry name" value="GATASE_TYPE_1"/>
    <property type="match status" value="1"/>
</dbReference>
<keyword evidence="3" id="KW-0028">Amino-acid biosynthesis</keyword>
<dbReference type="GO" id="GO:0000105">
    <property type="term" value="P:L-histidine biosynthetic process"/>
    <property type="evidence" value="ECO:0007669"/>
    <property type="project" value="UniProtKB-KW"/>
</dbReference>
<evidence type="ECO:0000256" key="5">
    <source>
        <dbReference type="ARBA" id="ARBA00022962"/>
    </source>
</evidence>
<evidence type="ECO:0000256" key="7">
    <source>
        <dbReference type="ARBA" id="ARBA00023239"/>
    </source>
</evidence>
<proteinExistence type="predicted"/>
<dbReference type="EMBL" id="CP159197">
    <property type="protein sequence ID" value="XCF12300.1"/>
    <property type="molecule type" value="Genomic_DNA"/>
</dbReference>